<feature type="domain" description="SLH" evidence="4">
    <location>
        <begin position="1333"/>
        <end position="1385"/>
    </location>
</feature>
<feature type="domain" description="SLH" evidence="4">
    <location>
        <begin position="1206"/>
        <end position="1267"/>
    </location>
</feature>
<dbReference type="Pfam" id="PF00432">
    <property type="entry name" value="Prenyltrans"/>
    <property type="match status" value="3"/>
</dbReference>
<dbReference type="EMBL" id="MSZX01000011">
    <property type="protein sequence ID" value="OPA74220.1"/>
    <property type="molecule type" value="Genomic_DNA"/>
</dbReference>
<dbReference type="InterPro" id="IPR001119">
    <property type="entry name" value="SLH_dom"/>
</dbReference>
<evidence type="ECO:0000256" key="3">
    <source>
        <dbReference type="SAM" id="SignalP"/>
    </source>
</evidence>
<dbReference type="InterPro" id="IPR008930">
    <property type="entry name" value="Terpenoid_cyclase/PrenylTrfase"/>
</dbReference>
<feature type="region of interest" description="Disordered" evidence="2">
    <location>
        <begin position="727"/>
        <end position="758"/>
    </location>
</feature>
<dbReference type="InterPro" id="IPR001330">
    <property type="entry name" value="Prenyltrans"/>
</dbReference>
<dbReference type="Pfam" id="PF00395">
    <property type="entry name" value="SLH"/>
    <property type="match status" value="3"/>
</dbReference>
<feature type="chain" id="PRO_5013272940" description="SLH domain-containing protein" evidence="3">
    <location>
        <begin position="33"/>
        <end position="1385"/>
    </location>
</feature>
<dbReference type="Gene3D" id="1.50.10.20">
    <property type="match status" value="2"/>
</dbReference>
<sequence>MTPMNRLLKKSISALLSIVLLLSLLSPQVMNAANGPSNTQLDSMIESTVNYYKEYYEQDPTSTIDSWWKLVALWGAGQNLQDGTWNLPSWETKEPRLKPDAVSQTDHIRYIFSLLAMGKDPAHAWETDRNLWAELATHQNQETGGIGSVNKHIWAMLAMDAGEKLGQDVGTWNAASKQKALQFLLKAQYVDGGFGLSASGGTNSDTDMTGMALLALGQYKGQSEVDAAIERAKKVLKDRQLDNGGFNGSYGAGDNSNSLSTSVSGLVAVGEDMMSPAWQMNGNTVVDAYAGFQLDNGSFKWKVTDIYENGMSTEQALLGLVDIQHGESVWHRIAEANQNSKVNVQVSVQGIDNPIYNSSLITLAANGQPWMALDALKQALDQANPPIDYNITGDGSQARVTSIAGQDEGTLGGSDGWAYKVNDSAPPVSVGAYEIKNGDDLYFYYDRQPVISSASSIEQGTVDPSIKVQLVGDTFSAEAEQVDSWSVTSETAGLKLKSVSLLTNQQVELVFDGQAAPGLISVQALAAATAGKEVSNEVIVSVNEVPDPNDDQTIVIDENETHVSIGSDQDPLSSRKVTLVFPKIELPHVTSATDSTYLEIEPNTNVISAWDNKLELPYRLNTNDDLLLNKINEALSSANKEVEGIDQRVKVGGDQDIRFNQHVTLTLKGQGHAEAGFIDASGAFTQIPKYEDSSARSDEVYAYVHDGDLIIKTKHFTEFVAYTVQDKGTSGGDNGSGNGNGGGTGSGGDNGSGNGGGVVPPITKTITLSVDKRSIGEGDIIAPVSVTIQDGDTAFTALKRAVDQRGISIDYIGSGASLYVQAIDGLGEFDKGPQSGWMYTVNGTFPNYSAGLYTLNNGDTLRWKYTTNLGEDINGGFNGGTGQPGIPGQPGQPGAPGTTGGNQIEESAKLQGLINGSAAWILNNRKFSVQDNFNDWDVMALARSGKQVPSAYYTVLESYVKEKKGEFRLVTDYERMALAVMAIGKDPSNIAGYNFLEKIYNHERMKNQGTNGLVFAMLALDASKATIPSDALWTRDKLVQQILDQQNSDGGFPISKESNAVSDIDMTAMALQALAKYQDRKEVKAATDKALTWLSAQQLPNGGFKVSGVETSESISQVIIALSSLGNSLRDKRFVKQDGDLLKALHTYLNKDGGFAHGRGEASNYMATQQATLALAAYDRLLNNHNSLFDMTDVKSAGTSKPETPAHPFTDEASIAAWAKEAVNKAAELGLMQGTGGETARFEPKRELTRAEFAALVVRNAGLEPKGTNTGFKDVDAKSWYAGYVAIAKEKGLISGVTADTFAPNQAITRQEMATVLVRLNGLPNNTDTSADLKDQQQVSAWALPYVNYAYQTGLMSGDDGYFRPQQQVTREMAAVVIVKLHDIQ</sequence>
<name>A0A1T2X2Y4_9BACL</name>
<dbReference type="Proteomes" id="UP000190188">
    <property type="component" value="Unassembled WGS sequence"/>
</dbReference>
<dbReference type="PANTHER" id="PTHR43308">
    <property type="entry name" value="OUTER MEMBRANE PROTEIN ALPHA-RELATED"/>
    <property type="match status" value="1"/>
</dbReference>
<protein>
    <recommendedName>
        <fullName evidence="4">SLH domain-containing protein</fullName>
    </recommendedName>
</protein>
<dbReference type="PROSITE" id="PS51272">
    <property type="entry name" value="SLH"/>
    <property type="match status" value="3"/>
</dbReference>
<dbReference type="GO" id="GO:0003824">
    <property type="term" value="F:catalytic activity"/>
    <property type="evidence" value="ECO:0007669"/>
    <property type="project" value="InterPro"/>
</dbReference>
<feature type="domain" description="SLH" evidence="4">
    <location>
        <begin position="1268"/>
        <end position="1331"/>
    </location>
</feature>
<dbReference type="PANTHER" id="PTHR43308:SF5">
    <property type="entry name" value="S-LAYER PROTEIN _ PEPTIDOGLYCAN ENDO-BETA-N-ACETYLGLUCOSAMINIDASE"/>
    <property type="match status" value="1"/>
</dbReference>
<dbReference type="Gene3D" id="2.170.130.30">
    <property type="match status" value="2"/>
</dbReference>
<dbReference type="CDD" id="cd00688">
    <property type="entry name" value="ISOPREN_C2_like"/>
    <property type="match status" value="2"/>
</dbReference>
<evidence type="ECO:0000256" key="1">
    <source>
        <dbReference type="ARBA" id="ARBA00022737"/>
    </source>
</evidence>
<organism evidence="5 6">
    <name type="scientific">Paenibacillus selenitireducens</name>
    <dbReference type="NCBI Taxonomy" id="1324314"/>
    <lineage>
        <taxon>Bacteria</taxon>
        <taxon>Bacillati</taxon>
        <taxon>Bacillota</taxon>
        <taxon>Bacilli</taxon>
        <taxon>Bacillales</taxon>
        <taxon>Paenibacillaceae</taxon>
        <taxon>Paenibacillus</taxon>
    </lineage>
</organism>
<evidence type="ECO:0000313" key="5">
    <source>
        <dbReference type="EMBL" id="OPA74220.1"/>
    </source>
</evidence>
<dbReference type="OrthoDB" id="411361at2"/>
<dbReference type="STRING" id="1324314.BVG16_24115"/>
<feature type="compositionally biased region" description="Gly residues" evidence="2">
    <location>
        <begin position="729"/>
        <end position="758"/>
    </location>
</feature>
<evidence type="ECO:0000313" key="6">
    <source>
        <dbReference type="Proteomes" id="UP000190188"/>
    </source>
</evidence>
<proteinExistence type="predicted"/>
<reference evidence="5 6" key="1">
    <citation type="submission" date="2017-01" db="EMBL/GenBank/DDBJ databases">
        <title>Genome analysis of Paenibacillus selenitrireducens ES3-24.</title>
        <authorList>
            <person name="Xu D."/>
            <person name="Yao R."/>
            <person name="Zheng S."/>
        </authorList>
    </citation>
    <scope>NUCLEOTIDE SEQUENCE [LARGE SCALE GENOMIC DNA]</scope>
    <source>
        <strain evidence="5 6">ES3-24</strain>
    </source>
</reference>
<feature type="compositionally biased region" description="Gly residues" evidence="2">
    <location>
        <begin position="876"/>
        <end position="885"/>
    </location>
</feature>
<dbReference type="InterPro" id="IPR027954">
    <property type="entry name" value="Transcobalamin-like_C"/>
</dbReference>
<evidence type="ECO:0000256" key="2">
    <source>
        <dbReference type="SAM" id="MobiDB-lite"/>
    </source>
</evidence>
<accession>A0A1T2X2Y4</accession>
<dbReference type="InterPro" id="IPR051465">
    <property type="entry name" value="Cell_Envelope_Struct_Comp"/>
</dbReference>
<dbReference type="Pfam" id="PF14478">
    <property type="entry name" value="DUF4430"/>
    <property type="match status" value="2"/>
</dbReference>
<dbReference type="SUPFAM" id="SSF48239">
    <property type="entry name" value="Terpenoid cyclases/Protein prenyltransferases"/>
    <property type="match status" value="2"/>
</dbReference>
<feature type="signal peptide" evidence="3">
    <location>
        <begin position="1"/>
        <end position="32"/>
    </location>
</feature>
<keyword evidence="1" id="KW-0677">Repeat</keyword>
<keyword evidence="3" id="KW-0732">Signal</keyword>
<keyword evidence="6" id="KW-1185">Reference proteome</keyword>
<feature type="region of interest" description="Disordered" evidence="2">
    <location>
        <begin position="874"/>
        <end position="903"/>
    </location>
</feature>
<comment type="caution">
    <text evidence="5">The sequence shown here is derived from an EMBL/GenBank/DDBJ whole genome shotgun (WGS) entry which is preliminary data.</text>
</comment>
<evidence type="ECO:0000259" key="4">
    <source>
        <dbReference type="PROSITE" id="PS51272"/>
    </source>
</evidence>
<gene>
    <name evidence="5" type="ORF">BVG16_24115</name>
</gene>